<dbReference type="Pfam" id="PF04377">
    <property type="entry name" value="ATE_C"/>
    <property type="match status" value="1"/>
</dbReference>
<dbReference type="Proteomes" id="UP000700732">
    <property type="component" value="Unassembled WGS sequence"/>
</dbReference>
<dbReference type="InterPro" id="IPR007472">
    <property type="entry name" value="N-end_Aminoacyl_Trfase_C"/>
</dbReference>
<proteinExistence type="predicted"/>
<dbReference type="InterPro" id="IPR016181">
    <property type="entry name" value="Acyl_CoA_acyltransferase"/>
</dbReference>
<sequence>MRGSELDLCLSMGYFRMQQDIFTCRFIPFEDRLCPVHWLRITLAKVEYGKDQLRLLRVNARFSVTIKPLVFSEDLTTLYTVYRASINFDAPESVESCLLGGGNYNAFETYAIEVRDENQLIAVGIFDNGSRSIAGIMNFYHPAYRKYSLGKYLMLLKTNYARSQQKMYYYPGYLASNYDKFNYKLFTCEAATEVFDSNSGFWYPFTWEIVNFLSAEMMEQG</sequence>
<dbReference type="GO" id="GO:0016740">
    <property type="term" value="F:transferase activity"/>
    <property type="evidence" value="ECO:0007669"/>
    <property type="project" value="UniProtKB-KW"/>
</dbReference>
<comment type="caution">
    <text evidence="2">The sequence shown here is derived from an EMBL/GenBank/DDBJ whole genome shotgun (WGS) entry which is preliminary data.</text>
</comment>
<evidence type="ECO:0000313" key="2">
    <source>
        <dbReference type="EMBL" id="MBC3793811.1"/>
    </source>
</evidence>
<keyword evidence="2" id="KW-0808">Transferase</keyword>
<evidence type="ECO:0000259" key="1">
    <source>
        <dbReference type="Pfam" id="PF04377"/>
    </source>
</evidence>
<accession>A0ABR6WD01</accession>
<feature type="domain" description="N-end rule aminoacyl transferase C-terminal" evidence="1">
    <location>
        <begin position="105"/>
        <end position="184"/>
    </location>
</feature>
<reference evidence="2 3" key="1">
    <citation type="submission" date="2019-06" db="EMBL/GenBank/DDBJ databases">
        <title>Spirosoma utsteinense sp. nov. isolated from Antarctic ice-free soils.</title>
        <authorList>
            <person name="Tahon G."/>
        </authorList>
    </citation>
    <scope>NUCLEOTIDE SEQUENCE [LARGE SCALE GENOMIC DNA]</scope>
    <source>
        <strain evidence="2 3">LMG 31447</strain>
    </source>
</reference>
<dbReference type="EMBL" id="VFIA01000032">
    <property type="protein sequence ID" value="MBC3793811.1"/>
    <property type="molecule type" value="Genomic_DNA"/>
</dbReference>
<evidence type="ECO:0000313" key="3">
    <source>
        <dbReference type="Proteomes" id="UP000700732"/>
    </source>
</evidence>
<organism evidence="2 3">
    <name type="scientific">Spirosoma utsteinense</name>
    <dbReference type="NCBI Taxonomy" id="2585773"/>
    <lineage>
        <taxon>Bacteria</taxon>
        <taxon>Pseudomonadati</taxon>
        <taxon>Bacteroidota</taxon>
        <taxon>Cytophagia</taxon>
        <taxon>Cytophagales</taxon>
        <taxon>Cytophagaceae</taxon>
        <taxon>Spirosoma</taxon>
    </lineage>
</organism>
<gene>
    <name evidence="2" type="ORF">FH603_4334</name>
</gene>
<protein>
    <submittedName>
        <fullName evidence="2">Arginine-tRNA-protein transferase</fullName>
    </submittedName>
</protein>
<name>A0ABR6WD01_9BACT</name>
<dbReference type="SUPFAM" id="SSF55729">
    <property type="entry name" value="Acyl-CoA N-acyltransferases (Nat)"/>
    <property type="match status" value="1"/>
</dbReference>
<keyword evidence="3" id="KW-1185">Reference proteome</keyword>